<evidence type="ECO:0000256" key="3">
    <source>
        <dbReference type="PROSITE-ProRule" id="PRU00708"/>
    </source>
</evidence>
<dbReference type="InterPro" id="IPR011990">
    <property type="entry name" value="TPR-like_helical_dom_sf"/>
</dbReference>
<comment type="similarity">
    <text evidence="1">Belongs to the PPR family. P subfamily.</text>
</comment>
<dbReference type="InParanoid" id="A0A1Q3C151"/>
<dbReference type="InterPro" id="IPR002885">
    <property type="entry name" value="PPR_rpt"/>
</dbReference>
<feature type="repeat" description="PPR" evidence="3">
    <location>
        <begin position="5"/>
        <end position="39"/>
    </location>
</feature>
<dbReference type="Proteomes" id="UP000187406">
    <property type="component" value="Unassembled WGS sequence"/>
</dbReference>
<dbReference type="PANTHER" id="PTHR47939">
    <property type="entry name" value="MEMBRANE-ASSOCIATED SALT-INDUCIBLE PROTEIN-LIKE"/>
    <property type="match status" value="1"/>
</dbReference>
<dbReference type="OrthoDB" id="1727877at2759"/>
<keyword evidence="2" id="KW-0677">Repeat</keyword>
<name>A0A1Q3C151_CEPFO</name>
<feature type="non-terminal residue" evidence="4">
    <location>
        <position position="102"/>
    </location>
</feature>
<evidence type="ECO:0000256" key="1">
    <source>
        <dbReference type="ARBA" id="ARBA00007626"/>
    </source>
</evidence>
<comment type="caution">
    <text evidence="4">The sequence shown here is derived from an EMBL/GenBank/DDBJ whole genome shotgun (WGS) entry which is preliminary data.</text>
</comment>
<evidence type="ECO:0000256" key="2">
    <source>
        <dbReference type="ARBA" id="ARBA00022737"/>
    </source>
</evidence>
<dbReference type="Pfam" id="PF13041">
    <property type="entry name" value="PPR_2"/>
    <property type="match status" value="1"/>
</dbReference>
<sequence length="102" mass="11489">GLVPGVYTYNVYINGLCRQNNVEAGITFTISTEELGYKPNIITSNMVLEVLCNGGKLNRASELMTEMEMKVMRLHLRTYKIMINGLLSRGEIIEAFCLLKKV</sequence>
<dbReference type="Pfam" id="PF12854">
    <property type="entry name" value="PPR_1"/>
    <property type="match status" value="1"/>
</dbReference>
<gene>
    <name evidence="4" type="ORF">CFOL_v3_17478</name>
</gene>
<dbReference type="PROSITE" id="PS51375">
    <property type="entry name" value="PPR"/>
    <property type="match status" value="1"/>
</dbReference>
<dbReference type="InterPro" id="IPR050667">
    <property type="entry name" value="PPR-containing_protein"/>
</dbReference>
<proteinExistence type="inferred from homology"/>
<dbReference type="PANTHER" id="PTHR47939:SF8">
    <property type="entry name" value="PENTACOTRIPEPTIDE-REPEAT REGION OF PRORP DOMAIN-CONTAINING PROTEIN"/>
    <property type="match status" value="1"/>
</dbReference>
<dbReference type="NCBIfam" id="TIGR00756">
    <property type="entry name" value="PPR"/>
    <property type="match status" value="1"/>
</dbReference>
<organism evidence="4 5">
    <name type="scientific">Cephalotus follicularis</name>
    <name type="common">Albany pitcher plant</name>
    <dbReference type="NCBI Taxonomy" id="3775"/>
    <lineage>
        <taxon>Eukaryota</taxon>
        <taxon>Viridiplantae</taxon>
        <taxon>Streptophyta</taxon>
        <taxon>Embryophyta</taxon>
        <taxon>Tracheophyta</taxon>
        <taxon>Spermatophyta</taxon>
        <taxon>Magnoliopsida</taxon>
        <taxon>eudicotyledons</taxon>
        <taxon>Gunneridae</taxon>
        <taxon>Pentapetalae</taxon>
        <taxon>rosids</taxon>
        <taxon>fabids</taxon>
        <taxon>Oxalidales</taxon>
        <taxon>Cephalotaceae</taxon>
        <taxon>Cephalotus</taxon>
    </lineage>
</organism>
<protein>
    <submittedName>
        <fullName evidence="4">PPR_1 domain-containing protein/PPR_2 domain-containing protein</fullName>
    </submittedName>
</protein>
<evidence type="ECO:0000313" key="5">
    <source>
        <dbReference type="Proteomes" id="UP000187406"/>
    </source>
</evidence>
<dbReference type="Gene3D" id="1.25.40.10">
    <property type="entry name" value="Tetratricopeptide repeat domain"/>
    <property type="match status" value="1"/>
</dbReference>
<dbReference type="AlphaFoldDB" id="A0A1Q3C151"/>
<dbReference type="EMBL" id="BDDD01001177">
    <property type="protein sequence ID" value="GAV73995.1"/>
    <property type="molecule type" value="Genomic_DNA"/>
</dbReference>
<feature type="non-terminal residue" evidence="4">
    <location>
        <position position="1"/>
    </location>
</feature>
<accession>A0A1Q3C151</accession>
<keyword evidence="5" id="KW-1185">Reference proteome</keyword>
<evidence type="ECO:0000313" key="4">
    <source>
        <dbReference type="EMBL" id="GAV73995.1"/>
    </source>
</evidence>
<reference evidence="5" key="1">
    <citation type="submission" date="2016-04" db="EMBL/GenBank/DDBJ databases">
        <title>Cephalotus genome sequencing.</title>
        <authorList>
            <person name="Fukushima K."/>
            <person name="Hasebe M."/>
            <person name="Fang X."/>
        </authorList>
    </citation>
    <scope>NUCLEOTIDE SEQUENCE [LARGE SCALE GENOMIC DNA]</scope>
    <source>
        <strain evidence="5">cv. St1</strain>
    </source>
</reference>